<reference evidence="1" key="1">
    <citation type="journal article" date="2021" name="Proc. Natl. Acad. Sci. U.S.A.">
        <title>A Catalog of Tens of Thousands of Viruses from Human Metagenomes Reveals Hidden Associations with Chronic Diseases.</title>
        <authorList>
            <person name="Tisza M.J."/>
            <person name="Buck C.B."/>
        </authorList>
    </citation>
    <scope>NUCLEOTIDE SEQUENCE</scope>
    <source>
        <strain evidence="1">Ctw1L9</strain>
    </source>
</reference>
<organism evidence="1">
    <name type="scientific">Siphoviridae sp. gcode 4</name>
    <dbReference type="NCBI Taxonomy" id="2838368"/>
    <lineage>
        <taxon>Viruses</taxon>
        <taxon>Duplodnaviria</taxon>
        <taxon>Heunggongvirae</taxon>
        <taxon>Uroviricota</taxon>
        <taxon>Caudoviricetes</taxon>
    </lineage>
</organism>
<name>A0A8S5RTY1_9CAUD</name>
<sequence>MKQPFNLSQEKIDQLFRHCIFNLTPKDIGHKQISYYSSDNTYRYKIQWTEKDDNFYHSCLSNKITENLFESDNLKFRIIIYRIFKDDVLGEITSNSIALNVSDLEFEELQKVKSEIYNIYKNFYNDLLENAPCELSSIEAHPRVVNPNE</sequence>
<proteinExistence type="predicted"/>
<protein>
    <submittedName>
        <fullName evidence="1">Uncharacterized protein</fullName>
    </submittedName>
</protein>
<accession>A0A8S5RTY1</accession>
<evidence type="ECO:0000313" key="1">
    <source>
        <dbReference type="EMBL" id="DAE92737.1"/>
    </source>
</evidence>
<dbReference type="EMBL" id="BK059154">
    <property type="protein sequence ID" value="DAE92737.1"/>
    <property type="molecule type" value="Genomic_DNA"/>
</dbReference>